<organism evidence="1 2">
    <name type="scientific">Racocetra fulgida</name>
    <dbReference type="NCBI Taxonomy" id="60492"/>
    <lineage>
        <taxon>Eukaryota</taxon>
        <taxon>Fungi</taxon>
        <taxon>Fungi incertae sedis</taxon>
        <taxon>Mucoromycota</taxon>
        <taxon>Glomeromycotina</taxon>
        <taxon>Glomeromycetes</taxon>
        <taxon>Diversisporales</taxon>
        <taxon>Gigasporaceae</taxon>
        <taxon>Racocetra</taxon>
    </lineage>
</organism>
<evidence type="ECO:0000313" key="1">
    <source>
        <dbReference type="EMBL" id="CAG8805579.1"/>
    </source>
</evidence>
<evidence type="ECO:0000313" key="2">
    <source>
        <dbReference type="Proteomes" id="UP000789396"/>
    </source>
</evidence>
<accession>A0A9N9K3Q1</accession>
<keyword evidence="2" id="KW-1185">Reference proteome</keyword>
<comment type="caution">
    <text evidence="1">The sequence shown here is derived from an EMBL/GenBank/DDBJ whole genome shotgun (WGS) entry which is preliminary data.</text>
</comment>
<proteinExistence type="predicted"/>
<feature type="non-terminal residue" evidence="1">
    <location>
        <position position="88"/>
    </location>
</feature>
<dbReference type="EMBL" id="CAJVPZ010077630">
    <property type="protein sequence ID" value="CAG8805579.1"/>
    <property type="molecule type" value="Genomic_DNA"/>
</dbReference>
<dbReference type="AlphaFoldDB" id="A0A9N9K3Q1"/>
<dbReference type="Proteomes" id="UP000789396">
    <property type="component" value="Unassembled WGS sequence"/>
</dbReference>
<protein>
    <submittedName>
        <fullName evidence="1">16791_t:CDS:1</fullName>
    </submittedName>
</protein>
<dbReference type="OrthoDB" id="2323426at2759"/>
<name>A0A9N9K3Q1_9GLOM</name>
<gene>
    <name evidence="1" type="ORF">RFULGI_LOCUS18182</name>
</gene>
<reference evidence="1" key="1">
    <citation type="submission" date="2021-06" db="EMBL/GenBank/DDBJ databases">
        <authorList>
            <person name="Kallberg Y."/>
            <person name="Tangrot J."/>
            <person name="Rosling A."/>
        </authorList>
    </citation>
    <scope>NUCLEOTIDE SEQUENCE</scope>
    <source>
        <strain evidence="1">IN212</strain>
    </source>
</reference>
<feature type="non-terminal residue" evidence="1">
    <location>
        <position position="1"/>
    </location>
</feature>
<sequence>TTLVVYVIERKFDPLFHMKELVKIALPVHKPNENEFITFIEKLITVSELLKQSLDDLSIIEDLLCDKDEYNSSGDDSDLTLLFTETMM</sequence>